<sequence length="171" mass="19846">MDLLDELRKEHSAAQTRRLIAYVGADPERFSRLFHLFSGDEPRIAQRASRVVDGVVETFPFLLNPHFPVFLHNLSRKDLPDAVRRNSVRMLQFIALPEEYHGEVARICFDFLRDPGQPVAVKAFSMTVLHRLTETYPELGPELAFILQERLELEKPAYRSRAVKILRHLNQ</sequence>
<dbReference type="SUPFAM" id="SSF48371">
    <property type="entry name" value="ARM repeat"/>
    <property type="match status" value="1"/>
</dbReference>
<dbReference type="AlphaFoldDB" id="A0A1G9T626"/>
<accession>A0A1G9T626</accession>
<name>A0A1G9T626_9BACT</name>
<evidence type="ECO:0008006" key="3">
    <source>
        <dbReference type="Google" id="ProtNLM"/>
    </source>
</evidence>
<reference evidence="1 2" key="1">
    <citation type="submission" date="2016-10" db="EMBL/GenBank/DDBJ databases">
        <authorList>
            <person name="de Groot N.N."/>
        </authorList>
    </citation>
    <scope>NUCLEOTIDE SEQUENCE [LARGE SCALE GENOMIC DNA]</scope>
    <source>
        <strain evidence="1 2">DSM 21668</strain>
    </source>
</reference>
<dbReference type="OrthoDB" id="667893at2"/>
<dbReference type="EMBL" id="FNGS01000006">
    <property type="protein sequence ID" value="SDM43173.1"/>
    <property type="molecule type" value="Genomic_DNA"/>
</dbReference>
<evidence type="ECO:0000313" key="2">
    <source>
        <dbReference type="Proteomes" id="UP000198901"/>
    </source>
</evidence>
<gene>
    <name evidence="1" type="ORF">SAMN04488090_3428</name>
</gene>
<keyword evidence="2" id="KW-1185">Reference proteome</keyword>
<dbReference type="InterPro" id="IPR016024">
    <property type="entry name" value="ARM-type_fold"/>
</dbReference>
<dbReference type="Proteomes" id="UP000198901">
    <property type="component" value="Unassembled WGS sequence"/>
</dbReference>
<organism evidence="1 2">
    <name type="scientific">Siphonobacter aquaeclarae</name>
    <dbReference type="NCBI Taxonomy" id="563176"/>
    <lineage>
        <taxon>Bacteria</taxon>
        <taxon>Pseudomonadati</taxon>
        <taxon>Bacteroidota</taxon>
        <taxon>Cytophagia</taxon>
        <taxon>Cytophagales</taxon>
        <taxon>Cytophagaceae</taxon>
        <taxon>Siphonobacter</taxon>
    </lineage>
</organism>
<dbReference type="STRING" id="563176.SAMN04488090_3428"/>
<protein>
    <recommendedName>
        <fullName evidence="3">HEAT repeat-containing protein</fullName>
    </recommendedName>
</protein>
<evidence type="ECO:0000313" key="1">
    <source>
        <dbReference type="EMBL" id="SDM43173.1"/>
    </source>
</evidence>
<proteinExistence type="predicted"/>
<dbReference type="RefSeq" id="WP_093204928.1">
    <property type="nucleotide sequence ID" value="NZ_FNGS01000006.1"/>
</dbReference>